<dbReference type="EMBL" id="JACNJN010000170">
    <property type="protein sequence ID" value="MBC8336533.1"/>
    <property type="molecule type" value="Genomic_DNA"/>
</dbReference>
<dbReference type="InterPro" id="IPR009799">
    <property type="entry name" value="EthD_dom"/>
</dbReference>
<dbReference type="GO" id="GO:0016491">
    <property type="term" value="F:oxidoreductase activity"/>
    <property type="evidence" value="ECO:0007669"/>
    <property type="project" value="InterPro"/>
</dbReference>
<accession>A0A8J6NHZ0</accession>
<dbReference type="Gene3D" id="3.30.70.100">
    <property type="match status" value="1"/>
</dbReference>
<organism evidence="1 2">
    <name type="scientific">Candidatus Desulfolinea nitratireducens</name>
    <dbReference type="NCBI Taxonomy" id="2841698"/>
    <lineage>
        <taxon>Bacteria</taxon>
        <taxon>Bacillati</taxon>
        <taxon>Chloroflexota</taxon>
        <taxon>Anaerolineae</taxon>
        <taxon>Anaerolineales</taxon>
        <taxon>Anaerolineales incertae sedis</taxon>
        <taxon>Candidatus Desulfolinea</taxon>
    </lineage>
</organism>
<gene>
    <name evidence="1" type="ORF">H8E29_14825</name>
</gene>
<proteinExistence type="predicted"/>
<protein>
    <submittedName>
        <fullName evidence="1">EthD family reductase</fullName>
    </submittedName>
</protein>
<evidence type="ECO:0000313" key="1">
    <source>
        <dbReference type="EMBL" id="MBC8336533.1"/>
    </source>
</evidence>
<dbReference type="NCBIfam" id="TIGR02118">
    <property type="entry name" value="EthD family reductase"/>
    <property type="match status" value="1"/>
</dbReference>
<dbReference type="Proteomes" id="UP000614469">
    <property type="component" value="Unassembled WGS sequence"/>
</dbReference>
<name>A0A8J6NHZ0_9CHLR</name>
<evidence type="ECO:0000313" key="2">
    <source>
        <dbReference type="Proteomes" id="UP000614469"/>
    </source>
</evidence>
<comment type="caution">
    <text evidence="1">The sequence shown here is derived from an EMBL/GenBank/DDBJ whole genome shotgun (WGS) entry which is preliminary data.</text>
</comment>
<dbReference type="SUPFAM" id="SSF54909">
    <property type="entry name" value="Dimeric alpha+beta barrel"/>
    <property type="match status" value="1"/>
</dbReference>
<dbReference type="InterPro" id="IPR011008">
    <property type="entry name" value="Dimeric_a/b-barrel"/>
</dbReference>
<reference evidence="1 2" key="1">
    <citation type="submission" date="2020-08" db="EMBL/GenBank/DDBJ databases">
        <title>Bridging the membrane lipid divide: bacteria of the FCB group superphylum have the potential to synthesize archaeal ether lipids.</title>
        <authorList>
            <person name="Villanueva L."/>
            <person name="Von Meijenfeldt F.A.B."/>
            <person name="Westbye A.B."/>
            <person name="Yadav S."/>
            <person name="Hopmans E.C."/>
            <person name="Dutilh B.E."/>
            <person name="Sinninghe Damste J.S."/>
        </authorList>
    </citation>
    <scope>NUCLEOTIDE SEQUENCE [LARGE SCALE GENOMIC DNA]</scope>
    <source>
        <strain evidence="1">NIOZ-UU36</strain>
    </source>
</reference>
<sequence>MHKITIFFYLPLPGQDFNSGWQKFMGLAEKMPGLRRETVSEISELVFGSQGHQFIKIHEFYFDSRQSLNAALQSPEGQAAGDWLHVFTRKRFSMLVAEHKEALPEEFVR</sequence>
<dbReference type="AlphaFoldDB" id="A0A8J6NHZ0"/>